<evidence type="ECO:0000256" key="16">
    <source>
        <dbReference type="ARBA" id="ARBA00049209"/>
    </source>
</evidence>
<feature type="binding site" evidence="18">
    <location>
        <position position="140"/>
    </location>
    <ligand>
        <name>(6S)-NADPHX</name>
        <dbReference type="ChEBI" id="CHEBI:64076"/>
    </ligand>
</feature>
<protein>
    <recommendedName>
        <fullName evidence="19">Bifunctional NAD(P)H-hydrate repair enzyme</fullName>
    </recommendedName>
    <alternativeName>
        <fullName evidence="19">Nicotinamide nucleotide repair protein</fullName>
    </alternativeName>
    <domain>
        <recommendedName>
            <fullName evidence="19">ADP-dependent (S)-NAD(P)H-hydrate dehydratase</fullName>
            <ecNumber evidence="19">4.2.1.136</ecNumber>
        </recommendedName>
        <alternativeName>
            <fullName evidence="19">ADP-dependent NAD(P)HX dehydratase</fullName>
        </alternativeName>
    </domain>
    <domain>
        <recommendedName>
            <fullName evidence="19">NAD(P)H-hydrate epimerase</fullName>
            <ecNumber evidence="19">5.1.99.6</ecNumber>
        </recommendedName>
    </domain>
</protein>
<dbReference type="SUPFAM" id="SSF64153">
    <property type="entry name" value="YjeF N-terminal domain-like"/>
    <property type="match status" value="1"/>
</dbReference>
<evidence type="ECO:0000256" key="14">
    <source>
        <dbReference type="ARBA" id="ARBA00025153"/>
    </source>
</evidence>
<dbReference type="Pfam" id="PF01256">
    <property type="entry name" value="Carb_kinase"/>
    <property type="match status" value="1"/>
</dbReference>
<comment type="function">
    <text evidence="18">Catalyzes the epimerization of the S- and R-forms of NAD(P)HX, a damaged form of NAD(P)H that is a result of enzymatic or heat-dependent hydration. This is a prerequisite for the S-specific NAD(P)H-hydrate dehydratase to allow the repair of both epimers of NAD(P)HX.</text>
</comment>
<evidence type="ECO:0000256" key="15">
    <source>
        <dbReference type="ARBA" id="ARBA00048238"/>
    </source>
</evidence>
<dbReference type="RefSeq" id="WP_324696043.1">
    <property type="nucleotide sequence ID" value="NZ_JAYMYJ010000120.1"/>
</dbReference>
<evidence type="ECO:0000256" key="10">
    <source>
        <dbReference type="ARBA" id="ARBA00023027"/>
    </source>
</evidence>
<reference evidence="23" key="1">
    <citation type="submission" date="2023-07" db="EMBL/GenBank/DDBJ databases">
        <title>The carbon used by Thiothrix.</title>
        <authorList>
            <person name="Chen L."/>
        </authorList>
    </citation>
    <scope>NUCLEOTIDE SEQUENCE [LARGE SCALE GENOMIC DNA]</scope>
</reference>
<gene>
    <name evidence="17" type="primary">nnrD</name>
    <name evidence="18" type="synonym">nnrE</name>
    <name evidence="22" type="ORF">VSS37_13525</name>
</gene>
<dbReference type="InterPro" id="IPR004443">
    <property type="entry name" value="YjeF_N_dom"/>
</dbReference>
<comment type="cofactor">
    <cofactor evidence="17">
        <name>Mg(2+)</name>
        <dbReference type="ChEBI" id="CHEBI:18420"/>
    </cofactor>
</comment>
<dbReference type="Proteomes" id="UP001308005">
    <property type="component" value="Unassembled WGS sequence"/>
</dbReference>
<feature type="binding site" evidence="18">
    <location>
        <begin position="62"/>
        <end position="66"/>
    </location>
    <ligand>
        <name>(6S)-NADPHX</name>
        <dbReference type="ChEBI" id="CHEBI:64076"/>
    </ligand>
</feature>
<dbReference type="HAMAP" id="MF_01966">
    <property type="entry name" value="NADHX_epimerase"/>
    <property type="match status" value="1"/>
</dbReference>
<proteinExistence type="inferred from homology"/>
<sequence>MTAIEHRVHTAAQVRQLDQVAIQEYGIPAYTLMSQAGQAVFGHIRAAWPDARSLCVLCGGGNNGGDGYVIARLALQAGWRVTLLALGDVLRLQDASRQAFGDFMAAGGQALPFDGQLPEAEVMVDALLGTGLDRAVEGAYAAAINLLNQQAAPVVAVDIPSGLHTDTGQPCGCAVEADLTVTFIGLKAGLLTGRARDHCGELHFARLEVPDEVYARVPADMQVLGSHTLAGWLPPRRRSTHKGDCGHALLVGGAPGMSGAVRLAGEAALRAGSGLASVATHPEHAPVLNLLRPELMVNAIESPVHLRPLLQRIDAIGIGPGMGQTAWSRGLLTIVQTAEQPKVLDADALNLLAQTRSHRDDWILTPHPGEAARLLACETAAIEQDRVAAARRLQHEYGGVVVLKGAGALVASAEGVAFCPAGNPGMASGGMGDALTGVITGLLAQGLALRAAAEVGVWAHARAGDLAAMGGERGLLASDLLAHLREAINL</sequence>
<keyword evidence="23" id="KW-1185">Reference proteome</keyword>
<evidence type="ECO:0000256" key="12">
    <source>
        <dbReference type="ARBA" id="ARBA00023239"/>
    </source>
</evidence>
<evidence type="ECO:0000256" key="13">
    <source>
        <dbReference type="ARBA" id="ARBA00023268"/>
    </source>
</evidence>
<comment type="catalytic activity">
    <reaction evidence="15 17 19">
        <text>(6S)-NADHX + ADP = AMP + phosphate + NADH + H(+)</text>
        <dbReference type="Rhea" id="RHEA:32223"/>
        <dbReference type="ChEBI" id="CHEBI:15378"/>
        <dbReference type="ChEBI" id="CHEBI:43474"/>
        <dbReference type="ChEBI" id="CHEBI:57945"/>
        <dbReference type="ChEBI" id="CHEBI:64074"/>
        <dbReference type="ChEBI" id="CHEBI:456215"/>
        <dbReference type="ChEBI" id="CHEBI:456216"/>
        <dbReference type="EC" id="4.2.1.136"/>
    </reaction>
</comment>
<accession>A0ABU6D0Z4</accession>
<keyword evidence="5 18" id="KW-0479">Metal-binding</keyword>
<comment type="function">
    <text evidence="17">Catalyzes the dehydration of the S-form of NAD(P)HX at the expense of ADP, which is converted to AMP. Together with NAD(P)HX epimerase, which catalyzes the epimerization of the S- and R-forms, the enzyme allows the repair of both epimers of NAD(P)HX, a damaged form of NAD(P)H that is a result of enzymatic or heat-dependent hydration.</text>
</comment>
<comment type="function">
    <text evidence="14 19">Bifunctional enzyme that catalyzes the epimerization of the S- and R-forms of NAD(P)HX and the dehydration of the S-form of NAD(P)HX at the expense of ADP, which is converted to AMP. This allows the repair of both epimers of NAD(P)HX, a damaged form of NAD(P)H that is a result of enzymatic or heat-dependent hydration.</text>
</comment>
<evidence type="ECO:0000256" key="9">
    <source>
        <dbReference type="ARBA" id="ARBA00022958"/>
    </source>
</evidence>
<dbReference type="PROSITE" id="PS51385">
    <property type="entry name" value="YJEF_N"/>
    <property type="match status" value="1"/>
</dbReference>
<keyword evidence="12 17" id="KW-0456">Lyase</keyword>
<evidence type="ECO:0000259" key="21">
    <source>
        <dbReference type="PROSITE" id="PS51385"/>
    </source>
</evidence>
<dbReference type="InterPro" id="IPR030677">
    <property type="entry name" value="Nnr"/>
</dbReference>
<comment type="catalytic activity">
    <reaction evidence="16 17 19">
        <text>(6S)-NADPHX + ADP = AMP + phosphate + NADPH + H(+)</text>
        <dbReference type="Rhea" id="RHEA:32235"/>
        <dbReference type="ChEBI" id="CHEBI:15378"/>
        <dbReference type="ChEBI" id="CHEBI:43474"/>
        <dbReference type="ChEBI" id="CHEBI:57783"/>
        <dbReference type="ChEBI" id="CHEBI:64076"/>
        <dbReference type="ChEBI" id="CHEBI:456215"/>
        <dbReference type="ChEBI" id="CHEBI:456216"/>
        <dbReference type="EC" id="4.2.1.136"/>
    </reaction>
</comment>
<dbReference type="PIRSF" id="PIRSF017184">
    <property type="entry name" value="Nnr"/>
    <property type="match status" value="1"/>
</dbReference>
<feature type="binding site" evidence="17">
    <location>
        <position position="321"/>
    </location>
    <ligand>
        <name>(6S)-NADPHX</name>
        <dbReference type="ChEBI" id="CHEBI:64076"/>
    </ligand>
</feature>
<evidence type="ECO:0000256" key="1">
    <source>
        <dbReference type="ARBA" id="ARBA00000013"/>
    </source>
</evidence>
<feature type="binding site" evidence="18">
    <location>
        <position position="125"/>
    </location>
    <ligand>
        <name>K(+)</name>
        <dbReference type="ChEBI" id="CHEBI:29103"/>
    </ligand>
</feature>
<feature type="binding site" evidence="18">
    <location>
        <position position="63"/>
    </location>
    <ligand>
        <name>K(+)</name>
        <dbReference type="ChEBI" id="CHEBI:29103"/>
    </ligand>
</feature>
<feature type="binding site" evidence="18">
    <location>
        <begin position="129"/>
        <end position="135"/>
    </location>
    <ligand>
        <name>(6S)-NADPHX</name>
        <dbReference type="ChEBI" id="CHEBI:64076"/>
    </ligand>
</feature>
<dbReference type="EC" id="5.1.99.6" evidence="19"/>
<keyword evidence="11 18" id="KW-0413">Isomerase</keyword>
<dbReference type="EMBL" id="JAYMYJ010000120">
    <property type="protein sequence ID" value="MEB4592008.1"/>
    <property type="molecule type" value="Genomic_DNA"/>
</dbReference>
<evidence type="ECO:0000256" key="5">
    <source>
        <dbReference type="ARBA" id="ARBA00022723"/>
    </source>
</evidence>
<evidence type="ECO:0000256" key="7">
    <source>
        <dbReference type="ARBA" id="ARBA00022840"/>
    </source>
</evidence>
<dbReference type="InterPro" id="IPR029056">
    <property type="entry name" value="Ribokinase-like"/>
</dbReference>
<dbReference type="Gene3D" id="3.40.1190.20">
    <property type="match status" value="1"/>
</dbReference>
<dbReference type="InterPro" id="IPR036652">
    <property type="entry name" value="YjeF_N_dom_sf"/>
</dbReference>
<dbReference type="InterPro" id="IPR000631">
    <property type="entry name" value="CARKD"/>
</dbReference>
<evidence type="ECO:0000256" key="11">
    <source>
        <dbReference type="ARBA" id="ARBA00023235"/>
    </source>
</evidence>
<comment type="subunit">
    <text evidence="17">Homotetramer.</text>
</comment>
<feature type="binding site" evidence="17">
    <location>
        <position position="367"/>
    </location>
    <ligand>
        <name>(6S)-NADPHX</name>
        <dbReference type="ChEBI" id="CHEBI:64076"/>
    </ligand>
</feature>
<dbReference type="HAMAP" id="MF_01965">
    <property type="entry name" value="NADHX_dehydratase"/>
    <property type="match status" value="1"/>
</dbReference>
<feature type="binding site" evidence="18">
    <location>
        <position position="161"/>
    </location>
    <ligand>
        <name>K(+)</name>
        <dbReference type="ChEBI" id="CHEBI:29103"/>
    </ligand>
</feature>
<feature type="binding site" evidence="17">
    <location>
        <position position="432"/>
    </location>
    <ligand>
        <name>AMP</name>
        <dbReference type="ChEBI" id="CHEBI:456215"/>
    </ligand>
</feature>
<evidence type="ECO:0000313" key="22">
    <source>
        <dbReference type="EMBL" id="MEB4592008.1"/>
    </source>
</evidence>
<dbReference type="SUPFAM" id="SSF53613">
    <property type="entry name" value="Ribokinase-like"/>
    <property type="match status" value="1"/>
</dbReference>
<evidence type="ECO:0000256" key="17">
    <source>
        <dbReference type="HAMAP-Rule" id="MF_01965"/>
    </source>
</evidence>
<dbReference type="PANTHER" id="PTHR12592">
    <property type="entry name" value="ATP-DEPENDENT (S)-NAD(P)H-HYDRATE DEHYDRATASE FAMILY MEMBER"/>
    <property type="match status" value="1"/>
</dbReference>
<dbReference type="Gene3D" id="3.40.50.10260">
    <property type="entry name" value="YjeF N-terminal domain"/>
    <property type="match status" value="1"/>
</dbReference>
<comment type="similarity">
    <text evidence="3 19">In the N-terminal section; belongs to the NnrE/AIBP family.</text>
</comment>
<comment type="similarity">
    <text evidence="4 19">In the C-terminal section; belongs to the NnrD/CARKD family.</text>
</comment>
<dbReference type="CDD" id="cd01171">
    <property type="entry name" value="YXKO-related"/>
    <property type="match status" value="1"/>
</dbReference>
<comment type="similarity">
    <text evidence="17">Belongs to the NnrD/CARKD family.</text>
</comment>
<feature type="binding site" evidence="17">
    <location>
        <position position="433"/>
    </location>
    <ligand>
        <name>(6S)-NADPHX</name>
        <dbReference type="ChEBI" id="CHEBI:64076"/>
    </ligand>
</feature>
<comment type="catalytic activity">
    <reaction evidence="2 18 19">
        <text>(6R)-NADPHX = (6S)-NADPHX</text>
        <dbReference type="Rhea" id="RHEA:32227"/>
        <dbReference type="ChEBI" id="CHEBI:64076"/>
        <dbReference type="ChEBI" id="CHEBI:64077"/>
        <dbReference type="EC" id="5.1.99.6"/>
    </reaction>
</comment>
<keyword evidence="7 17" id="KW-0067">ATP-binding</keyword>
<comment type="caution">
    <text evidence="17">Lacks conserved residue(s) required for the propagation of feature annotation.</text>
</comment>
<keyword evidence="13" id="KW-0511">Multifunctional enzyme</keyword>
<dbReference type="PANTHER" id="PTHR12592:SF0">
    <property type="entry name" value="ATP-DEPENDENT (S)-NAD(P)H-HYDRATE DEHYDRATASE"/>
    <property type="match status" value="1"/>
</dbReference>
<evidence type="ECO:0000256" key="3">
    <source>
        <dbReference type="ARBA" id="ARBA00006001"/>
    </source>
</evidence>
<dbReference type="Pfam" id="PF03853">
    <property type="entry name" value="YjeF_N"/>
    <property type="match status" value="1"/>
</dbReference>
<comment type="cofactor">
    <cofactor evidence="18 19">
        <name>K(+)</name>
        <dbReference type="ChEBI" id="CHEBI:29103"/>
    </cofactor>
    <text evidence="18 19">Binds 1 potassium ion per subunit.</text>
</comment>
<keyword evidence="9 18" id="KW-0630">Potassium</keyword>
<evidence type="ECO:0000256" key="18">
    <source>
        <dbReference type="HAMAP-Rule" id="MF_01966"/>
    </source>
</evidence>
<dbReference type="EC" id="4.2.1.136" evidence="19"/>
<dbReference type="NCBIfam" id="TIGR00196">
    <property type="entry name" value="yjeF_cterm"/>
    <property type="match status" value="1"/>
</dbReference>
<evidence type="ECO:0000256" key="6">
    <source>
        <dbReference type="ARBA" id="ARBA00022741"/>
    </source>
</evidence>
<feature type="binding site" evidence="17">
    <location>
        <position position="260"/>
    </location>
    <ligand>
        <name>(6S)-NADPHX</name>
        <dbReference type="ChEBI" id="CHEBI:64076"/>
    </ligand>
</feature>
<feature type="domain" description="YjeF N-terminal" evidence="21">
    <location>
        <begin position="14"/>
        <end position="215"/>
    </location>
</feature>
<feature type="domain" description="YjeF C-terminal" evidence="20">
    <location>
        <begin position="225"/>
        <end position="490"/>
    </location>
</feature>
<comment type="caution">
    <text evidence="22">The sequence shown here is derived from an EMBL/GenBank/DDBJ whole genome shotgun (WGS) entry which is preliminary data.</text>
</comment>
<dbReference type="PROSITE" id="PS51383">
    <property type="entry name" value="YJEF_C_3"/>
    <property type="match status" value="1"/>
</dbReference>
<evidence type="ECO:0000256" key="8">
    <source>
        <dbReference type="ARBA" id="ARBA00022857"/>
    </source>
</evidence>
<keyword evidence="6 17" id="KW-0547">Nucleotide-binding</keyword>
<name>A0ABU6D0Z4_9GAMM</name>
<comment type="similarity">
    <text evidence="18">Belongs to the NnrE/AIBP family.</text>
</comment>
<dbReference type="NCBIfam" id="TIGR00197">
    <property type="entry name" value="yjeF_nterm"/>
    <property type="match status" value="1"/>
</dbReference>
<organism evidence="22 23">
    <name type="scientific">Candidatus Thiothrix phosphatis</name>
    <dbReference type="NCBI Taxonomy" id="3112415"/>
    <lineage>
        <taxon>Bacteria</taxon>
        <taxon>Pseudomonadati</taxon>
        <taxon>Pseudomonadota</taxon>
        <taxon>Gammaproteobacteria</taxon>
        <taxon>Thiotrichales</taxon>
        <taxon>Thiotrichaceae</taxon>
        <taxon>Thiothrix</taxon>
    </lineage>
</organism>
<evidence type="ECO:0000256" key="19">
    <source>
        <dbReference type="PIRNR" id="PIRNR017184"/>
    </source>
</evidence>
<feature type="binding site" evidence="18">
    <location>
        <position position="158"/>
    </location>
    <ligand>
        <name>(6S)-NADPHX</name>
        <dbReference type="ChEBI" id="CHEBI:64076"/>
    </ligand>
</feature>
<comment type="catalytic activity">
    <reaction evidence="1 18 19">
        <text>(6R)-NADHX = (6S)-NADHX</text>
        <dbReference type="Rhea" id="RHEA:32215"/>
        <dbReference type="ChEBI" id="CHEBI:64074"/>
        <dbReference type="ChEBI" id="CHEBI:64075"/>
        <dbReference type="EC" id="5.1.99.6"/>
    </reaction>
</comment>
<evidence type="ECO:0000256" key="2">
    <source>
        <dbReference type="ARBA" id="ARBA00000909"/>
    </source>
</evidence>
<evidence type="ECO:0000256" key="4">
    <source>
        <dbReference type="ARBA" id="ARBA00009524"/>
    </source>
</evidence>
<keyword evidence="8 17" id="KW-0521">NADP</keyword>
<keyword evidence="10 17" id="KW-0520">NAD</keyword>
<evidence type="ECO:0000259" key="20">
    <source>
        <dbReference type="PROSITE" id="PS51383"/>
    </source>
</evidence>
<evidence type="ECO:0000313" key="23">
    <source>
        <dbReference type="Proteomes" id="UP001308005"/>
    </source>
</evidence>